<dbReference type="Pfam" id="PF01261">
    <property type="entry name" value="AP_endonuc_2"/>
    <property type="match status" value="1"/>
</dbReference>
<dbReference type="AlphaFoldDB" id="A0A073ILM1"/>
<keyword evidence="3" id="KW-1185">Reference proteome</keyword>
<gene>
    <name evidence="2" type="ORF">EH55_11765</name>
</gene>
<dbReference type="PANTHER" id="PTHR12110:SF48">
    <property type="entry name" value="BLL3656 PROTEIN"/>
    <property type="match status" value="1"/>
</dbReference>
<dbReference type="GeneID" id="90984653"/>
<evidence type="ECO:0000313" key="2">
    <source>
        <dbReference type="EMBL" id="KEJ91223.1"/>
    </source>
</evidence>
<accession>A0A073ILM1</accession>
<dbReference type="InterPro" id="IPR013022">
    <property type="entry name" value="Xyl_isomerase-like_TIM-brl"/>
</dbReference>
<reference evidence="2 3" key="1">
    <citation type="submission" date="2014-04" db="EMBL/GenBank/DDBJ databases">
        <title>Draft Genome Sequence of Synergistes jonesii.</title>
        <authorList>
            <person name="Coil D.A."/>
            <person name="Eisen J.A."/>
            <person name="Holland-Moritz H.E."/>
        </authorList>
    </citation>
    <scope>NUCLEOTIDE SEQUENCE [LARGE SCALE GENOMIC DNA]</scope>
    <source>
        <strain evidence="2 3">78-1</strain>
    </source>
</reference>
<dbReference type="PANTHER" id="PTHR12110">
    <property type="entry name" value="HYDROXYPYRUVATE ISOMERASE"/>
    <property type="match status" value="1"/>
</dbReference>
<keyword evidence="2" id="KW-0540">Nuclease</keyword>
<evidence type="ECO:0000259" key="1">
    <source>
        <dbReference type="Pfam" id="PF01261"/>
    </source>
</evidence>
<evidence type="ECO:0000313" key="3">
    <source>
        <dbReference type="Proteomes" id="UP000027665"/>
    </source>
</evidence>
<dbReference type="Gene3D" id="3.20.20.150">
    <property type="entry name" value="Divalent-metal-dependent TIM barrel enzymes"/>
    <property type="match status" value="1"/>
</dbReference>
<sequence length="275" mass="30543">MSHKFSLAHLTVLGWSPAEMAYNASLLGYDYIGIRNINMGVKGERDFSIPLGSGRYKSLKEALEETGMKIHDIELARVLDGGDVSSYEPAFEAGASLGARAVLSSIWTDKKDYYIEQFAKLCDLAAQYGMTVNLEYVTWAGVWNLKGVMEVLNAVKRTNARVMADTLHTWRSRVSLGELRSVPKKLFDMAHICDAPAEIPDRGDKDALIYTGRDARYYVGEGGIDVAGMVKCMREDTVLSIELPHLARAAEYGYTEHARRCLATAKEYLRKNGAD</sequence>
<protein>
    <submittedName>
        <fullName evidence="2">AP endonuclease</fullName>
    </submittedName>
</protein>
<organism evidence="2 3">
    <name type="scientific">Synergistes jonesii</name>
    <dbReference type="NCBI Taxonomy" id="2754"/>
    <lineage>
        <taxon>Bacteria</taxon>
        <taxon>Thermotogati</taxon>
        <taxon>Synergistota</taxon>
        <taxon>Synergistia</taxon>
        <taxon>Synergistales</taxon>
        <taxon>Synergistaceae</taxon>
        <taxon>Synergistes</taxon>
    </lineage>
</organism>
<dbReference type="Proteomes" id="UP000027665">
    <property type="component" value="Unassembled WGS sequence"/>
</dbReference>
<dbReference type="SUPFAM" id="SSF51658">
    <property type="entry name" value="Xylose isomerase-like"/>
    <property type="match status" value="1"/>
</dbReference>
<dbReference type="GO" id="GO:0004519">
    <property type="term" value="F:endonuclease activity"/>
    <property type="evidence" value="ECO:0007669"/>
    <property type="project" value="UniProtKB-KW"/>
</dbReference>
<dbReference type="InterPro" id="IPR036237">
    <property type="entry name" value="Xyl_isomerase-like_sf"/>
</dbReference>
<keyword evidence="2" id="KW-0378">Hydrolase</keyword>
<dbReference type="STRING" id="2754.EH55_11765"/>
<dbReference type="EMBL" id="JMKI01000054">
    <property type="protein sequence ID" value="KEJ91223.1"/>
    <property type="molecule type" value="Genomic_DNA"/>
</dbReference>
<dbReference type="RefSeq" id="WP_037978491.1">
    <property type="nucleotide sequence ID" value="NZ_JMKI01000054.1"/>
</dbReference>
<keyword evidence="2" id="KW-0255">Endonuclease</keyword>
<dbReference type="InterPro" id="IPR050312">
    <property type="entry name" value="IolE/XylAMocC-like"/>
</dbReference>
<comment type="caution">
    <text evidence="2">The sequence shown here is derived from an EMBL/GenBank/DDBJ whole genome shotgun (WGS) entry which is preliminary data.</text>
</comment>
<dbReference type="eggNOG" id="COG1082">
    <property type="taxonomic scope" value="Bacteria"/>
</dbReference>
<dbReference type="OrthoDB" id="9786584at2"/>
<proteinExistence type="predicted"/>
<feature type="domain" description="Xylose isomerase-like TIM barrel" evidence="1">
    <location>
        <begin position="25"/>
        <end position="249"/>
    </location>
</feature>
<name>A0A073ILM1_9BACT</name>